<protein>
    <submittedName>
        <fullName evidence="1">Phage holin # Pham95</fullName>
    </submittedName>
</protein>
<organism evidence="1">
    <name type="scientific">Nonomuraea gerenzanensis</name>
    <dbReference type="NCBI Taxonomy" id="93944"/>
    <lineage>
        <taxon>Bacteria</taxon>
        <taxon>Bacillati</taxon>
        <taxon>Actinomycetota</taxon>
        <taxon>Actinomycetes</taxon>
        <taxon>Streptosporangiales</taxon>
        <taxon>Streptosporangiaceae</taxon>
        <taxon>Nonomuraea</taxon>
    </lineage>
</organism>
<dbReference type="Pfam" id="PF16945">
    <property type="entry name" value="Phage_r1t_holin"/>
    <property type="match status" value="1"/>
</dbReference>
<dbReference type="AlphaFoldDB" id="A0A1M4EMP3"/>
<dbReference type="EMBL" id="LT559118">
    <property type="protein sequence ID" value="SBP00085.1"/>
    <property type="molecule type" value="Genomic_DNA"/>
</dbReference>
<reference evidence="1" key="1">
    <citation type="submission" date="2016-04" db="EMBL/GenBank/DDBJ databases">
        <authorList>
            <person name="Evans L.H."/>
            <person name="Alamgir A."/>
            <person name="Owens N."/>
            <person name="Weber N.D."/>
            <person name="Virtaneva K."/>
            <person name="Barbian K."/>
            <person name="Babar A."/>
            <person name="Rosenke K."/>
        </authorList>
    </citation>
    <scope>NUCLEOTIDE SEQUENCE</scope>
    <source>
        <strain evidence="1">Nono1</strain>
    </source>
</reference>
<sequence length="75" mass="7370">MLTGLFWLDAVERMVRAAASSALATIGTGALGIFDVAWSGVASIAGLAAVVSLLTSIVAGTGGDPATAGFTTDTR</sequence>
<evidence type="ECO:0000313" key="1">
    <source>
        <dbReference type="EMBL" id="SBP00085.1"/>
    </source>
</evidence>
<dbReference type="InterPro" id="IPR020109">
    <property type="entry name" value="Holin_r1t"/>
</dbReference>
<name>A0A1M4EMP3_9ACTN</name>
<gene>
    <name evidence="1" type="ORF">BN4615_P9601</name>
</gene>
<accession>A0A1M4EMP3</accession>
<proteinExistence type="predicted"/>